<comment type="caution">
    <text evidence="8">The sequence shown here is derived from an EMBL/GenBank/DDBJ whole genome shotgun (WGS) entry which is preliminary data.</text>
</comment>
<dbReference type="GO" id="GO:0016987">
    <property type="term" value="F:sigma factor activity"/>
    <property type="evidence" value="ECO:0007669"/>
    <property type="project" value="UniProtKB-KW"/>
</dbReference>
<dbReference type="SUPFAM" id="SSF88659">
    <property type="entry name" value="Sigma3 and sigma4 domains of RNA polymerase sigma factors"/>
    <property type="match status" value="1"/>
</dbReference>
<dbReference type="InterPro" id="IPR007627">
    <property type="entry name" value="RNA_pol_sigma70_r2"/>
</dbReference>
<feature type="domain" description="RNA polymerase sigma-70 region 2" evidence="6">
    <location>
        <begin position="23"/>
        <end position="91"/>
    </location>
</feature>
<dbReference type="InterPro" id="IPR036388">
    <property type="entry name" value="WH-like_DNA-bd_sf"/>
</dbReference>
<protein>
    <submittedName>
        <fullName evidence="8">RNA polymerase, sigma-24 subunit, ECF subfamily</fullName>
    </submittedName>
</protein>
<dbReference type="Pfam" id="PF04542">
    <property type="entry name" value="Sigma70_r2"/>
    <property type="match status" value="1"/>
</dbReference>
<gene>
    <name evidence="8" type="ORF">CALK_0397</name>
</gene>
<dbReference type="NCBIfam" id="TIGR02937">
    <property type="entry name" value="sigma70-ECF"/>
    <property type="match status" value="1"/>
</dbReference>
<dbReference type="RefSeq" id="WP_022635938.1">
    <property type="nucleotide sequence ID" value="NZ_ASJR01000003.1"/>
</dbReference>
<evidence type="ECO:0000256" key="5">
    <source>
        <dbReference type="ARBA" id="ARBA00023163"/>
    </source>
</evidence>
<dbReference type="Pfam" id="PF08281">
    <property type="entry name" value="Sigma70_r4_2"/>
    <property type="match status" value="1"/>
</dbReference>
<keyword evidence="3" id="KW-0731">Sigma factor</keyword>
<keyword evidence="4" id="KW-0238">DNA-binding</keyword>
<evidence type="ECO:0000259" key="7">
    <source>
        <dbReference type="Pfam" id="PF08281"/>
    </source>
</evidence>
<sequence>MNEVSRETISAVVQKDKQACNHLFTVYKDFVWALVYRTVHRDVTVAEDVFQEVFVKIFRSLHRFNHKAQLSTWIYRITYTTTMDRLRKEQKKQLRESPLVHDPCDRTDSPHTKEILEDVLTGLSPFDRYLITARELQGMSFAELALITGKTSGALRTRLHRVKEKLKQEYSHERDA</sequence>
<name>U7D7I0_9BACT</name>
<dbReference type="Gene3D" id="1.10.10.10">
    <property type="entry name" value="Winged helix-like DNA-binding domain superfamily/Winged helix DNA-binding domain"/>
    <property type="match status" value="1"/>
</dbReference>
<dbReference type="PANTHER" id="PTHR43133:SF8">
    <property type="entry name" value="RNA POLYMERASE SIGMA FACTOR HI_1459-RELATED"/>
    <property type="match status" value="1"/>
</dbReference>
<dbReference type="SUPFAM" id="SSF88946">
    <property type="entry name" value="Sigma2 domain of RNA polymerase sigma factors"/>
    <property type="match status" value="1"/>
</dbReference>
<dbReference type="Proteomes" id="UP000017148">
    <property type="component" value="Unassembled WGS sequence"/>
</dbReference>
<dbReference type="eggNOG" id="COG1595">
    <property type="taxonomic scope" value="Bacteria"/>
</dbReference>
<reference evidence="8 9" key="1">
    <citation type="journal article" date="2013" name="Environ. Microbiol.">
        <title>Genome analysis of Chitinivibrio alkaliphilus gen. nov., sp. nov., a novel extremely haloalkaliphilic anaerobic chitinolytic bacterium from the candidate phylum Termite Group 3.</title>
        <authorList>
            <person name="Sorokin D.Y."/>
            <person name="Gumerov V.M."/>
            <person name="Rakitin A.L."/>
            <person name="Beletsky A.V."/>
            <person name="Damste J.S."/>
            <person name="Muyzer G."/>
            <person name="Mardanov A.V."/>
            <person name="Ravin N.V."/>
        </authorList>
    </citation>
    <scope>NUCLEOTIDE SEQUENCE [LARGE SCALE GENOMIC DNA]</scope>
    <source>
        <strain evidence="8 9">ACht1</strain>
    </source>
</reference>
<keyword evidence="5" id="KW-0804">Transcription</keyword>
<dbReference type="EMBL" id="ASJR01000003">
    <property type="protein sequence ID" value="ERP38910.1"/>
    <property type="molecule type" value="Genomic_DNA"/>
</dbReference>
<accession>U7D7I0</accession>
<dbReference type="PANTHER" id="PTHR43133">
    <property type="entry name" value="RNA POLYMERASE ECF-TYPE SIGMA FACTO"/>
    <property type="match status" value="1"/>
</dbReference>
<dbReference type="InterPro" id="IPR039425">
    <property type="entry name" value="RNA_pol_sigma-70-like"/>
</dbReference>
<evidence type="ECO:0000256" key="2">
    <source>
        <dbReference type="ARBA" id="ARBA00023015"/>
    </source>
</evidence>
<evidence type="ECO:0000313" key="9">
    <source>
        <dbReference type="Proteomes" id="UP000017148"/>
    </source>
</evidence>
<evidence type="ECO:0000256" key="1">
    <source>
        <dbReference type="ARBA" id="ARBA00010641"/>
    </source>
</evidence>
<dbReference type="AlphaFoldDB" id="U7D7I0"/>
<evidence type="ECO:0000256" key="3">
    <source>
        <dbReference type="ARBA" id="ARBA00023082"/>
    </source>
</evidence>
<dbReference type="InterPro" id="IPR013324">
    <property type="entry name" value="RNA_pol_sigma_r3/r4-like"/>
</dbReference>
<proteinExistence type="inferred from homology"/>
<dbReference type="InterPro" id="IPR013249">
    <property type="entry name" value="RNA_pol_sigma70_r4_t2"/>
</dbReference>
<keyword evidence="2" id="KW-0805">Transcription regulation</keyword>
<dbReference type="Gene3D" id="1.10.1740.10">
    <property type="match status" value="1"/>
</dbReference>
<dbReference type="GO" id="GO:0003677">
    <property type="term" value="F:DNA binding"/>
    <property type="evidence" value="ECO:0007669"/>
    <property type="project" value="UniProtKB-KW"/>
</dbReference>
<dbReference type="STRING" id="1313304.CALK_0397"/>
<organism evidence="8 9">
    <name type="scientific">Chitinivibrio alkaliphilus ACht1</name>
    <dbReference type="NCBI Taxonomy" id="1313304"/>
    <lineage>
        <taxon>Bacteria</taxon>
        <taxon>Pseudomonadati</taxon>
        <taxon>Fibrobacterota</taxon>
        <taxon>Chitinivibrionia</taxon>
        <taxon>Chitinivibrionales</taxon>
        <taxon>Chitinivibrionaceae</taxon>
        <taxon>Chitinivibrio</taxon>
    </lineage>
</organism>
<comment type="similarity">
    <text evidence="1">Belongs to the sigma-70 factor family. ECF subfamily.</text>
</comment>
<keyword evidence="9" id="KW-1185">Reference proteome</keyword>
<evidence type="ECO:0000259" key="6">
    <source>
        <dbReference type="Pfam" id="PF04542"/>
    </source>
</evidence>
<feature type="domain" description="RNA polymerase sigma factor 70 region 4 type 2" evidence="7">
    <location>
        <begin position="114"/>
        <end position="166"/>
    </location>
</feature>
<dbReference type="InterPro" id="IPR013325">
    <property type="entry name" value="RNA_pol_sigma_r2"/>
</dbReference>
<dbReference type="OrthoDB" id="9785675at2"/>
<dbReference type="GO" id="GO:0006352">
    <property type="term" value="P:DNA-templated transcription initiation"/>
    <property type="evidence" value="ECO:0007669"/>
    <property type="project" value="InterPro"/>
</dbReference>
<evidence type="ECO:0000313" key="8">
    <source>
        <dbReference type="EMBL" id="ERP38910.1"/>
    </source>
</evidence>
<dbReference type="InterPro" id="IPR014284">
    <property type="entry name" value="RNA_pol_sigma-70_dom"/>
</dbReference>
<evidence type="ECO:0000256" key="4">
    <source>
        <dbReference type="ARBA" id="ARBA00023125"/>
    </source>
</evidence>